<proteinExistence type="inferred from homology"/>
<gene>
    <name evidence="6" type="ordered locus">DVU_3287</name>
</gene>
<feature type="compositionally biased region" description="Basic and acidic residues" evidence="4">
    <location>
        <begin position="61"/>
        <end position="85"/>
    </location>
</feature>
<accession>Q725Y7</accession>
<dbReference type="EMBL" id="AE017285">
    <property type="protein sequence ID" value="AAS97756.1"/>
    <property type="molecule type" value="Genomic_DNA"/>
</dbReference>
<evidence type="ECO:0000256" key="3">
    <source>
        <dbReference type="ARBA" id="ARBA00022679"/>
    </source>
</evidence>
<dbReference type="PATRIC" id="fig|882.5.peg.2990"/>
<dbReference type="IntAct" id="Q725Y7">
    <property type="interactions" value="1"/>
</dbReference>
<dbReference type="HOGENOM" id="CLU_023729_0_0_7"/>
<dbReference type="OrthoDB" id="5443808at2"/>
<comment type="similarity">
    <text evidence="1">Belongs to the glycosyltransferase 2 family.</text>
</comment>
<dbReference type="Proteomes" id="UP000002194">
    <property type="component" value="Chromosome"/>
</dbReference>
<dbReference type="CAZy" id="GT2">
    <property type="family name" value="Glycosyltransferase Family 2"/>
</dbReference>
<name>Q725Y7_NITV2</name>
<keyword evidence="7" id="KW-1185">Reference proteome</keyword>
<dbReference type="KEGG" id="dvu:DVU_3287"/>
<reference evidence="6 7" key="1">
    <citation type="journal article" date="2004" name="Nat. Biotechnol.">
        <title>The genome sequence of the anaerobic, sulfate-reducing bacterium Desulfovibrio vulgaris Hildenborough.</title>
        <authorList>
            <person name="Heidelberg J.F."/>
            <person name="Seshadri R."/>
            <person name="Haveman S.A."/>
            <person name="Hemme C.L."/>
            <person name="Paulsen I.T."/>
            <person name="Kolonay J.F."/>
            <person name="Eisen J.A."/>
            <person name="Ward N."/>
            <person name="Methe B."/>
            <person name="Brinkac L.M."/>
            <person name="Daugherty S.C."/>
            <person name="Deboy R.T."/>
            <person name="Dodson R.J."/>
            <person name="Durkin A.S."/>
            <person name="Madupu R."/>
            <person name="Nelson W.C."/>
            <person name="Sullivan S.A."/>
            <person name="Fouts D."/>
            <person name="Haft D.H."/>
            <person name="Selengut J."/>
            <person name="Peterson J.D."/>
            <person name="Davidsen T.M."/>
            <person name="Zafar N."/>
            <person name="Zhou L."/>
            <person name="Radune D."/>
            <person name="Dimitrov G."/>
            <person name="Hance M."/>
            <person name="Tran K."/>
            <person name="Khouri H."/>
            <person name="Gill J."/>
            <person name="Utterback T.R."/>
            <person name="Feldblyum T.V."/>
            <person name="Wall J.D."/>
            <person name="Voordouw G."/>
            <person name="Fraser C.M."/>
        </authorList>
    </citation>
    <scope>NUCLEOTIDE SEQUENCE [LARGE SCALE GENOMIC DNA]</scope>
    <source>
        <strain evidence="7">ATCC 29579 / DSM 644 / NCIMB 8303 / VKM B-1760 / Hildenborough</strain>
    </source>
</reference>
<dbReference type="PANTHER" id="PTHR43179">
    <property type="entry name" value="RHAMNOSYLTRANSFERASE WBBL"/>
    <property type="match status" value="1"/>
</dbReference>
<dbReference type="EnsemblBacteria" id="AAS97756">
    <property type="protein sequence ID" value="AAS97756"/>
    <property type="gene ID" value="DVU_3287"/>
</dbReference>
<feature type="domain" description="Glycosyltransferase 2-like" evidence="5">
    <location>
        <begin position="378"/>
        <end position="500"/>
    </location>
</feature>
<feature type="compositionally biased region" description="Basic residues" evidence="4">
    <location>
        <begin position="31"/>
        <end position="40"/>
    </location>
</feature>
<evidence type="ECO:0000313" key="7">
    <source>
        <dbReference type="Proteomes" id="UP000002194"/>
    </source>
</evidence>
<evidence type="ECO:0000313" key="6">
    <source>
        <dbReference type="EMBL" id="AAS97756.1"/>
    </source>
</evidence>
<dbReference type="STRING" id="882.DVU_3287"/>
<evidence type="ECO:0000256" key="1">
    <source>
        <dbReference type="ARBA" id="ARBA00006739"/>
    </source>
</evidence>
<keyword evidence="3 6" id="KW-0808">Transferase</keyword>
<protein>
    <submittedName>
        <fullName evidence="6">Glycosyl transferase, group 2 family protein</fullName>
    </submittedName>
</protein>
<dbReference type="GO" id="GO:0016757">
    <property type="term" value="F:glycosyltransferase activity"/>
    <property type="evidence" value="ECO:0007669"/>
    <property type="project" value="UniProtKB-KW"/>
</dbReference>
<dbReference type="Gene3D" id="3.90.550.10">
    <property type="entry name" value="Spore Coat Polysaccharide Biosynthesis Protein SpsA, Chain A"/>
    <property type="match status" value="1"/>
</dbReference>
<dbReference type="SMR" id="Q725Y7"/>
<keyword evidence="2" id="KW-0328">Glycosyltransferase</keyword>
<dbReference type="InterPro" id="IPR029044">
    <property type="entry name" value="Nucleotide-diphossugar_trans"/>
</dbReference>
<evidence type="ECO:0000256" key="2">
    <source>
        <dbReference type="ARBA" id="ARBA00022676"/>
    </source>
</evidence>
<evidence type="ECO:0000259" key="5">
    <source>
        <dbReference type="Pfam" id="PF00535"/>
    </source>
</evidence>
<dbReference type="PaxDb" id="882-DVU_3287"/>
<dbReference type="eggNOG" id="COG1216">
    <property type="taxonomic scope" value="Bacteria"/>
</dbReference>
<dbReference type="PANTHER" id="PTHR43179:SF12">
    <property type="entry name" value="GALACTOFURANOSYLTRANSFERASE GLFT2"/>
    <property type="match status" value="1"/>
</dbReference>
<dbReference type="SUPFAM" id="SSF53448">
    <property type="entry name" value="Nucleotide-diphospho-sugar transferases"/>
    <property type="match status" value="1"/>
</dbReference>
<dbReference type="InterPro" id="IPR001173">
    <property type="entry name" value="Glyco_trans_2-like"/>
</dbReference>
<organism evidence="6 7">
    <name type="scientific">Nitratidesulfovibrio vulgaris (strain ATCC 29579 / DSM 644 / CCUG 34227 / NCIMB 8303 / VKM B-1760 / Hildenborough)</name>
    <name type="common">Desulfovibrio vulgaris</name>
    <dbReference type="NCBI Taxonomy" id="882"/>
    <lineage>
        <taxon>Bacteria</taxon>
        <taxon>Pseudomonadati</taxon>
        <taxon>Thermodesulfobacteriota</taxon>
        <taxon>Desulfovibrionia</taxon>
        <taxon>Desulfovibrionales</taxon>
        <taxon>Desulfovibrionaceae</taxon>
        <taxon>Nitratidesulfovibrio</taxon>
    </lineage>
</organism>
<evidence type="ECO:0000256" key="4">
    <source>
        <dbReference type="SAM" id="MobiDB-lite"/>
    </source>
</evidence>
<sequence length="677" mass="73832">MSQQPRGPTGCAEGAFDASGPKAGGREARRGPCRRARGGRHGRDCSHRLSKPRTSQVVAHPVRERWGNRGSCHHSDTLPDGGADERSAGGGIPFVVAGYGCWHRSCWILCTQRGDTMHAYDTLLAHHVTLHLLHGYSQPGYAMLWADALLRDLDRQPPAFRQGRLHFAAGLLRQALMLHPFDDALRGLVNTLSRMAPPSPEYAAWLRGVEACIGEHANVPSNEALGRAYDLPPSPDAVLEAVRVAVGSASHGDAFACLLRLWELGSWEHMAAGVTAFMATPVASLVAPLFAHAALAAGDDDCAASCVAVSLPSPLLTLYHARRAHAAGDRDGARDLYAQALAGEPAQLHLLRTLDDLDRPAPPADILAGKRIGIGFYTWNKFEVTLDTLRSLLASDTGGATIALINNGSTTFSREDFETAVRATAAGRPVELIHLPVNVGAPAARNWLWHLDSMREADLFAFLDDDVLLPQDWLRCYVQDMEEHPGTVVVGPKGVNPGTLPTVQYVARFFEKTGRHLIRFTNNAPLVMDFGQYDHARPCLSVMGCCHLLDRRACQRLGVPDFDIRFSPSQVDDLEHDIQVWKAGGMVRYDGRVRVVHRQDAGRAAPLSEAAWGHVWGNHHKMERKFTEEELASIDRATRRADARDLLATYGRTAPRLPAAARMLAGLCVRTLQAAAE</sequence>
<feature type="region of interest" description="Disordered" evidence="4">
    <location>
        <begin position="1"/>
        <end position="85"/>
    </location>
</feature>
<dbReference type="Pfam" id="PF00535">
    <property type="entry name" value="Glycos_transf_2"/>
    <property type="match status" value="1"/>
</dbReference>
<dbReference type="AlphaFoldDB" id="Q725Y7"/>